<protein>
    <recommendedName>
        <fullName evidence="5">L-lysine 2,3-aminomutase</fullName>
    </recommendedName>
    <alternativeName>
        <fullName evidence="13">EF-P post-translational modification enzyme B</fullName>
    </alternativeName>
</protein>
<reference evidence="15 16" key="1">
    <citation type="submission" date="2024-02" db="EMBL/GenBank/DDBJ databases">
        <title>Bacteria isolated from the canopy kelp, Nereocystis luetkeana.</title>
        <authorList>
            <person name="Pfister C.A."/>
            <person name="Younker I.T."/>
            <person name="Light S.H."/>
        </authorList>
    </citation>
    <scope>NUCLEOTIDE SEQUENCE [LARGE SCALE GENOMIC DNA]</scope>
    <source>
        <strain evidence="15 16">TI.1.05</strain>
    </source>
</reference>
<keyword evidence="9" id="KW-0663">Pyridoxal phosphate</keyword>
<evidence type="ECO:0000259" key="14">
    <source>
        <dbReference type="PROSITE" id="PS51918"/>
    </source>
</evidence>
<evidence type="ECO:0000256" key="8">
    <source>
        <dbReference type="ARBA" id="ARBA00022723"/>
    </source>
</evidence>
<evidence type="ECO:0000256" key="4">
    <source>
        <dbReference type="ARBA" id="ARBA00008703"/>
    </source>
</evidence>
<dbReference type="InterPro" id="IPR022462">
    <property type="entry name" value="EpmB"/>
</dbReference>
<dbReference type="SFLD" id="SFLDG01070">
    <property type="entry name" value="PLP-dependent"/>
    <property type="match status" value="1"/>
</dbReference>
<evidence type="ECO:0000256" key="3">
    <source>
        <dbReference type="ARBA" id="ARBA00001966"/>
    </source>
</evidence>
<dbReference type="NCBIfam" id="TIGR00238">
    <property type="entry name" value="KamA family radical SAM protein"/>
    <property type="match status" value="1"/>
</dbReference>
<comment type="caution">
    <text evidence="15">The sequence shown here is derived from an EMBL/GenBank/DDBJ whole genome shotgun (WGS) entry which is preliminary data.</text>
</comment>
<dbReference type="PANTHER" id="PTHR30538:SF1">
    <property type="entry name" value="L-LYSINE 2,3-AMINOMUTASE"/>
    <property type="match status" value="1"/>
</dbReference>
<comment type="cofactor">
    <cofactor evidence="2">
        <name>pyridoxal 5'-phosphate</name>
        <dbReference type="ChEBI" id="CHEBI:597326"/>
    </cofactor>
</comment>
<accession>A0ABU9GNX6</accession>
<evidence type="ECO:0000256" key="5">
    <source>
        <dbReference type="ARBA" id="ARBA00022363"/>
    </source>
</evidence>
<dbReference type="SFLD" id="SFLDF00314">
    <property type="entry name" value="L-lysine_2_3-aminomutase_(yjeK"/>
    <property type="match status" value="1"/>
</dbReference>
<evidence type="ECO:0000256" key="12">
    <source>
        <dbReference type="ARBA" id="ARBA00023235"/>
    </source>
</evidence>
<feature type="domain" description="Radical SAM core" evidence="14">
    <location>
        <begin position="106"/>
        <end position="329"/>
    </location>
</feature>
<dbReference type="InterPro" id="IPR013785">
    <property type="entry name" value="Aldolase_TIM"/>
</dbReference>
<evidence type="ECO:0000256" key="11">
    <source>
        <dbReference type="ARBA" id="ARBA00023014"/>
    </source>
</evidence>
<keyword evidence="11" id="KW-0411">Iron-sulfur</keyword>
<evidence type="ECO:0000256" key="7">
    <source>
        <dbReference type="ARBA" id="ARBA00022691"/>
    </source>
</evidence>
<dbReference type="EMBL" id="JBAKAZ010000013">
    <property type="protein sequence ID" value="MEL0629021.1"/>
    <property type="molecule type" value="Genomic_DNA"/>
</dbReference>
<proteinExistence type="inferred from homology"/>
<keyword evidence="6" id="KW-0004">4Fe-4S</keyword>
<evidence type="ECO:0000256" key="10">
    <source>
        <dbReference type="ARBA" id="ARBA00023004"/>
    </source>
</evidence>
<evidence type="ECO:0000313" key="15">
    <source>
        <dbReference type="EMBL" id="MEL0629021.1"/>
    </source>
</evidence>
<dbReference type="InterPro" id="IPR058240">
    <property type="entry name" value="rSAM_sf"/>
</dbReference>
<gene>
    <name evidence="15" type="primary">epmB</name>
    <name evidence="15" type="ORF">V6256_05305</name>
</gene>
<dbReference type="CDD" id="cd01335">
    <property type="entry name" value="Radical_SAM"/>
    <property type="match status" value="1"/>
</dbReference>
<keyword evidence="7" id="KW-0949">S-adenosyl-L-methionine</keyword>
<evidence type="ECO:0000256" key="2">
    <source>
        <dbReference type="ARBA" id="ARBA00001933"/>
    </source>
</evidence>
<dbReference type="Proteomes" id="UP001369082">
    <property type="component" value="Unassembled WGS sequence"/>
</dbReference>
<dbReference type="PROSITE" id="PS51918">
    <property type="entry name" value="RADICAL_SAM"/>
    <property type="match status" value="1"/>
</dbReference>
<keyword evidence="10" id="KW-0408">Iron</keyword>
<sequence length="338" mass="38129">MPKIINVNNTADLPLWQKELANAVKNPQQLLEILEIEQENDLISLAAKKQFPMLVPLPFVNKMQKGNINDPLLRQVLPINDEEEIVAGFSADPLTEQNNTQKGLLHKYKSRVLIILKTGCAINCRYCFRRHFPYAENNVNKSQLLEIMSYIKNNPDVNEVILSGGDPLMAKDKQLFELLTQLESLPQLTRLRIHSRLPVVIPSRITQALVDRLQASRLSVVLVLHINHAQEIDAELGTAIAKCREAGIHLLNQSVLLKGVNDNTASLVALSEALFSINILPYYLFLLDKVEGAAHFDIEEKQAQQLHREMQIELPGYLVPRLSREVAGQQSKTLIHSL</sequence>
<dbReference type="PIRSF" id="PIRSF004911">
    <property type="entry name" value="DUF160"/>
    <property type="match status" value="1"/>
</dbReference>
<dbReference type="RefSeq" id="WP_341597035.1">
    <property type="nucleotide sequence ID" value="NZ_JBAKAZ010000013.1"/>
</dbReference>
<name>A0ABU9GNX6_9GAMM</name>
<dbReference type="Gene3D" id="3.20.20.70">
    <property type="entry name" value="Aldolase class I"/>
    <property type="match status" value="1"/>
</dbReference>
<keyword evidence="12" id="KW-0413">Isomerase</keyword>
<dbReference type="Pfam" id="PF04055">
    <property type="entry name" value="Radical_SAM"/>
    <property type="match status" value="1"/>
</dbReference>
<comment type="catalytic activity">
    <reaction evidence="1">
        <text>L-lysine = D-beta-lysine</text>
        <dbReference type="Rhea" id="RHEA:44148"/>
        <dbReference type="ChEBI" id="CHEBI:32551"/>
        <dbReference type="ChEBI" id="CHEBI:84138"/>
    </reaction>
</comment>
<dbReference type="SFLD" id="SFLDS00029">
    <property type="entry name" value="Radical_SAM"/>
    <property type="match status" value="1"/>
</dbReference>
<keyword evidence="16" id="KW-1185">Reference proteome</keyword>
<dbReference type="PANTHER" id="PTHR30538">
    <property type="entry name" value="LYSINE 2,3-AMINOMUTASE-RELATED"/>
    <property type="match status" value="1"/>
</dbReference>
<comment type="similarity">
    <text evidence="4">Belongs to the radical SAM superfamily. KamA family.</text>
</comment>
<evidence type="ECO:0000256" key="6">
    <source>
        <dbReference type="ARBA" id="ARBA00022485"/>
    </source>
</evidence>
<keyword evidence="8" id="KW-0479">Metal-binding</keyword>
<evidence type="ECO:0000256" key="1">
    <source>
        <dbReference type="ARBA" id="ARBA00001352"/>
    </source>
</evidence>
<evidence type="ECO:0000256" key="13">
    <source>
        <dbReference type="ARBA" id="ARBA00030756"/>
    </source>
</evidence>
<dbReference type="InterPro" id="IPR007197">
    <property type="entry name" value="rSAM"/>
</dbReference>
<dbReference type="InterPro" id="IPR003739">
    <property type="entry name" value="Lys_aminomutase/Glu_NH3_mut"/>
</dbReference>
<comment type="cofactor">
    <cofactor evidence="3">
        <name>[4Fe-4S] cluster</name>
        <dbReference type="ChEBI" id="CHEBI:49883"/>
    </cofactor>
</comment>
<organism evidence="15 16">
    <name type="scientific">Psychromonas aquatilis</name>
    <dbReference type="NCBI Taxonomy" id="2005072"/>
    <lineage>
        <taxon>Bacteria</taxon>
        <taxon>Pseudomonadati</taxon>
        <taxon>Pseudomonadota</taxon>
        <taxon>Gammaproteobacteria</taxon>
        <taxon>Alteromonadales</taxon>
        <taxon>Psychromonadaceae</taxon>
        <taxon>Psychromonas</taxon>
    </lineage>
</organism>
<dbReference type="SUPFAM" id="SSF102114">
    <property type="entry name" value="Radical SAM enzymes"/>
    <property type="match status" value="1"/>
</dbReference>
<dbReference type="NCBIfam" id="TIGR03821">
    <property type="entry name" value="EFP_modif_epmB"/>
    <property type="match status" value="1"/>
</dbReference>
<evidence type="ECO:0000256" key="9">
    <source>
        <dbReference type="ARBA" id="ARBA00022898"/>
    </source>
</evidence>
<evidence type="ECO:0000313" key="16">
    <source>
        <dbReference type="Proteomes" id="UP001369082"/>
    </source>
</evidence>